<evidence type="ECO:0000256" key="2">
    <source>
        <dbReference type="ARBA" id="ARBA00023015"/>
    </source>
</evidence>
<evidence type="ECO:0000259" key="5">
    <source>
        <dbReference type="PROSITE" id="PS50931"/>
    </source>
</evidence>
<evidence type="ECO:0000313" key="7">
    <source>
        <dbReference type="Proteomes" id="UP000243073"/>
    </source>
</evidence>
<dbReference type="RefSeq" id="WP_071471996.1">
    <property type="nucleotide sequence ID" value="NZ_MDKE01000011.1"/>
</dbReference>
<dbReference type="InterPro" id="IPR050950">
    <property type="entry name" value="HTH-type_LysR_regulators"/>
</dbReference>
<dbReference type="AlphaFoldDB" id="A0A1J4QIB5"/>
<evidence type="ECO:0000256" key="3">
    <source>
        <dbReference type="ARBA" id="ARBA00023125"/>
    </source>
</evidence>
<dbReference type="Pfam" id="PF00126">
    <property type="entry name" value="HTH_1"/>
    <property type="match status" value="1"/>
</dbReference>
<dbReference type="PRINTS" id="PR00039">
    <property type="entry name" value="HTHLYSR"/>
</dbReference>
<evidence type="ECO:0000256" key="4">
    <source>
        <dbReference type="ARBA" id="ARBA00023163"/>
    </source>
</evidence>
<comment type="similarity">
    <text evidence="1">Belongs to the LysR transcriptional regulatory family.</text>
</comment>
<evidence type="ECO:0000313" key="6">
    <source>
        <dbReference type="EMBL" id="OIN12221.1"/>
    </source>
</evidence>
<dbReference type="STRING" id="1414654.BFR47_00525"/>
<dbReference type="PANTHER" id="PTHR30419:SF8">
    <property type="entry name" value="NITROGEN ASSIMILATION TRANSCRIPTIONAL ACTIVATOR-RELATED"/>
    <property type="match status" value="1"/>
</dbReference>
<comment type="caution">
    <text evidence="6">The sequence shown here is derived from an EMBL/GenBank/DDBJ whole genome shotgun (WGS) entry which is preliminary data.</text>
</comment>
<dbReference type="Gene3D" id="1.10.10.10">
    <property type="entry name" value="Winged helix-like DNA-binding domain superfamily/Winged helix DNA-binding domain"/>
    <property type="match status" value="1"/>
</dbReference>
<dbReference type="PROSITE" id="PS50931">
    <property type="entry name" value="HTH_LYSR"/>
    <property type="match status" value="1"/>
</dbReference>
<dbReference type="PANTHER" id="PTHR30419">
    <property type="entry name" value="HTH-TYPE TRANSCRIPTIONAL REGULATOR YBHD"/>
    <property type="match status" value="1"/>
</dbReference>
<dbReference type="CDD" id="cd05466">
    <property type="entry name" value="PBP2_LTTR_substrate"/>
    <property type="match status" value="1"/>
</dbReference>
<dbReference type="SUPFAM" id="SSF53850">
    <property type="entry name" value="Periplasmic binding protein-like II"/>
    <property type="match status" value="1"/>
</dbReference>
<dbReference type="InterPro" id="IPR005119">
    <property type="entry name" value="LysR_subst-bd"/>
</dbReference>
<dbReference type="EMBL" id="MDKE01000011">
    <property type="protein sequence ID" value="OIN12221.1"/>
    <property type="molecule type" value="Genomic_DNA"/>
</dbReference>
<dbReference type="FunFam" id="1.10.10.10:FF:000001">
    <property type="entry name" value="LysR family transcriptional regulator"/>
    <property type="match status" value="1"/>
</dbReference>
<sequence length="318" mass="35894">MRPIHDTLDWNLLRSFMTIVQERSVSRAAARLHLSQPAVSLALKRLEERLGQSLIERGSRSFRVTKAGELVYREAVEIYANVARLSVAVNESRPEVAGNIHLLAVSGIQIPFLDRVLKDFHQQHPYITCNIDVMSSIEVQQALLQKSGTVGICLMNHDVDGLQSQVLARQLYRFYCGHTHRFFGKDNLSLEEMQHEPLVSFSSAQLDGVLSALAVFCANHHLSGEVMAQSSSLDDIKRMVRAGWGIGCLPEHTVTADVEQGKLWPLPPYDGVADIDMHLIWHQDARFGLAEQTFFDFFQNALARVPLEKRLEEQNDIR</sequence>
<dbReference type="Gene3D" id="3.40.190.290">
    <property type="match status" value="1"/>
</dbReference>
<keyword evidence="7" id="KW-1185">Reference proteome</keyword>
<keyword evidence="3" id="KW-0238">DNA-binding</keyword>
<dbReference type="Proteomes" id="UP000243073">
    <property type="component" value="Unassembled WGS sequence"/>
</dbReference>
<keyword evidence="2" id="KW-0805">Transcription regulation</keyword>
<name>A0A1J4QIB5_9GAMM</name>
<evidence type="ECO:0000256" key="1">
    <source>
        <dbReference type="ARBA" id="ARBA00009437"/>
    </source>
</evidence>
<dbReference type="InterPro" id="IPR036390">
    <property type="entry name" value="WH_DNA-bd_sf"/>
</dbReference>
<organism evidence="6 7">
    <name type="scientific">Oceanisphaera psychrotolerans</name>
    <dbReference type="NCBI Taxonomy" id="1414654"/>
    <lineage>
        <taxon>Bacteria</taxon>
        <taxon>Pseudomonadati</taxon>
        <taxon>Pseudomonadota</taxon>
        <taxon>Gammaproteobacteria</taxon>
        <taxon>Aeromonadales</taxon>
        <taxon>Aeromonadaceae</taxon>
        <taxon>Oceanisphaera</taxon>
    </lineage>
</organism>
<feature type="domain" description="HTH lysR-type" evidence="5">
    <location>
        <begin position="8"/>
        <end position="65"/>
    </location>
</feature>
<proteinExistence type="inferred from homology"/>
<reference evidence="6 7" key="1">
    <citation type="submission" date="2016-07" db="EMBL/GenBank/DDBJ databases">
        <title>Draft Genome Sequence of Oceanisphaera psychrotolerans, isolated from coastal sediment samples.</title>
        <authorList>
            <person name="Zhuo S."/>
            <person name="Ruan Z."/>
        </authorList>
    </citation>
    <scope>NUCLEOTIDE SEQUENCE [LARGE SCALE GENOMIC DNA]</scope>
    <source>
        <strain evidence="6 7">LAM-WHM-ZC</strain>
    </source>
</reference>
<dbReference type="InterPro" id="IPR000847">
    <property type="entry name" value="LysR_HTH_N"/>
</dbReference>
<accession>A0A1J4QIB5</accession>
<gene>
    <name evidence="6" type="ORF">BFR47_00525</name>
</gene>
<dbReference type="OrthoDB" id="646694at2"/>
<dbReference type="GO" id="GO:0003677">
    <property type="term" value="F:DNA binding"/>
    <property type="evidence" value="ECO:0007669"/>
    <property type="project" value="UniProtKB-KW"/>
</dbReference>
<dbReference type="GO" id="GO:0003700">
    <property type="term" value="F:DNA-binding transcription factor activity"/>
    <property type="evidence" value="ECO:0007669"/>
    <property type="project" value="InterPro"/>
</dbReference>
<dbReference type="GO" id="GO:0005829">
    <property type="term" value="C:cytosol"/>
    <property type="evidence" value="ECO:0007669"/>
    <property type="project" value="TreeGrafter"/>
</dbReference>
<dbReference type="Pfam" id="PF03466">
    <property type="entry name" value="LysR_substrate"/>
    <property type="match status" value="1"/>
</dbReference>
<dbReference type="InterPro" id="IPR036388">
    <property type="entry name" value="WH-like_DNA-bd_sf"/>
</dbReference>
<keyword evidence="4" id="KW-0804">Transcription</keyword>
<dbReference type="SUPFAM" id="SSF46785">
    <property type="entry name" value="Winged helix' DNA-binding domain"/>
    <property type="match status" value="1"/>
</dbReference>
<protein>
    <submittedName>
        <fullName evidence="6">LysR family transcriptional regulator</fullName>
    </submittedName>
</protein>